<dbReference type="AlphaFoldDB" id="A0A4V2Z2B9"/>
<dbReference type="Proteomes" id="UP000294739">
    <property type="component" value="Unassembled WGS sequence"/>
</dbReference>
<evidence type="ECO:0000313" key="2">
    <source>
        <dbReference type="EMBL" id="TDE08258.1"/>
    </source>
</evidence>
<dbReference type="GO" id="GO:0005737">
    <property type="term" value="C:cytoplasm"/>
    <property type="evidence" value="ECO:0007669"/>
    <property type="project" value="TreeGrafter"/>
</dbReference>
<dbReference type="InterPro" id="IPR003462">
    <property type="entry name" value="ODC_Mu_crystall"/>
</dbReference>
<reference evidence="2 3" key="1">
    <citation type="submission" date="2019-03" db="EMBL/GenBank/DDBJ databases">
        <title>Draft genome sequences of novel Actinobacteria.</title>
        <authorList>
            <person name="Sahin N."/>
            <person name="Ay H."/>
            <person name="Saygin H."/>
        </authorList>
    </citation>
    <scope>NUCLEOTIDE SEQUENCE [LARGE SCALE GENOMIC DNA]</scope>
    <source>
        <strain evidence="2 3">5K138</strain>
    </source>
</reference>
<dbReference type="Gene3D" id="3.30.1780.10">
    <property type="entry name" value="ornithine cyclodeaminase, domain 1"/>
    <property type="match status" value="1"/>
</dbReference>
<dbReference type="Pfam" id="PF02423">
    <property type="entry name" value="OCD_Mu_crystall"/>
    <property type="match status" value="1"/>
</dbReference>
<dbReference type="InParanoid" id="A0A4V2Z2B9"/>
<feature type="region of interest" description="Disordered" evidence="1">
    <location>
        <begin position="95"/>
        <end position="124"/>
    </location>
</feature>
<comment type="caution">
    <text evidence="2">The sequence shown here is derived from an EMBL/GenBank/DDBJ whole genome shotgun (WGS) entry which is preliminary data.</text>
</comment>
<keyword evidence="3" id="KW-1185">Reference proteome</keyword>
<dbReference type="PANTHER" id="PTHR13812">
    <property type="entry name" value="KETIMINE REDUCTASE MU-CRYSTALLIN"/>
    <property type="match status" value="1"/>
</dbReference>
<feature type="compositionally biased region" description="Pro residues" evidence="1">
    <location>
        <begin position="1"/>
        <end position="10"/>
    </location>
</feature>
<dbReference type="InterPro" id="IPR036291">
    <property type="entry name" value="NAD(P)-bd_dom_sf"/>
</dbReference>
<organism evidence="2 3">
    <name type="scientific">Jiangella asiatica</name>
    <dbReference type="NCBI Taxonomy" id="2530372"/>
    <lineage>
        <taxon>Bacteria</taxon>
        <taxon>Bacillati</taxon>
        <taxon>Actinomycetota</taxon>
        <taxon>Actinomycetes</taxon>
        <taxon>Jiangellales</taxon>
        <taxon>Jiangellaceae</taxon>
        <taxon>Jiangella</taxon>
    </lineage>
</organism>
<dbReference type="EMBL" id="SMKZ01000026">
    <property type="protein sequence ID" value="TDE08258.1"/>
    <property type="molecule type" value="Genomic_DNA"/>
</dbReference>
<dbReference type="PANTHER" id="PTHR13812:SF19">
    <property type="entry name" value="KETIMINE REDUCTASE MU-CRYSTALLIN"/>
    <property type="match status" value="1"/>
</dbReference>
<feature type="region of interest" description="Disordered" evidence="1">
    <location>
        <begin position="1"/>
        <end position="65"/>
    </location>
</feature>
<dbReference type="InterPro" id="IPR023401">
    <property type="entry name" value="ODC_N"/>
</dbReference>
<feature type="compositionally biased region" description="Basic residues" evidence="1">
    <location>
        <begin position="111"/>
        <end position="121"/>
    </location>
</feature>
<dbReference type="Gene3D" id="3.40.50.720">
    <property type="entry name" value="NAD(P)-binding Rossmann-like Domain"/>
    <property type="match status" value="1"/>
</dbReference>
<evidence type="ECO:0000256" key="1">
    <source>
        <dbReference type="SAM" id="MobiDB-lite"/>
    </source>
</evidence>
<evidence type="ECO:0000313" key="3">
    <source>
        <dbReference type="Proteomes" id="UP000294739"/>
    </source>
</evidence>
<protein>
    <submittedName>
        <fullName evidence="2">Ornithine cyclodeaminase family protein</fullName>
    </submittedName>
</protein>
<accession>A0A4V2Z2B9</accession>
<proteinExistence type="predicted"/>
<feature type="compositionally biased region" description="Basic and acidic residues" evidence="1">
    <location>
        <begin position="23"/>
        <end position="32"/>
    </location>
</feature>
<sequence length="452" mass="47820">MTTAPSPRPSSPQASCRRGAFPPRDEVHHGEPPDPAQPLCPQGRRRRRPEGRTQKAGRGMARTRAARLRTLEAVRRPAQRDGHGAALEQLHRMGRDTPHGAQDPGLPLGRVRPHLSHQRQRLPHDDVRGDQRAVSILPIYLSEADVADLLDARGAIDVLDRAFRATAAGETVNRPRTRIPLGQSTYNLMSAGWASEGVVGAKVYTVSAQGAPMHMFLHAADGSGLLAVLAAGRISGLRTGGVSGLSARYLANDGNGPIGVIGAGFQAAAQVRGIVAATGADRVNVFSPSSERREAFARQMSDELGIDVVPVGSPAEACSGARVIVTITNSPTPVLDAADVPPGSHLVAAGNNTWMNTEVPPELLGRAATVVVDDVDQARLECGELMRAADRGLISWDRVRTLADVVSGVVPGRTAADDITVFEWQGIALADLAVAHHLYKAAKDKGRGTPLE</sequence>
<gene>
    <name evidence="2" type="ORF">E1269_18295</name>
</gene>
<name>A0A4V2Z2B9_9ACTN</name>
<dbReference type="SUPFAM" id="SSF51735">
    <property type="entry name" value="NAD(P)-binding Rossmann-fold domains"/>
    <property type="match status" value="1"/>
</dbReference>